<dbReference type="Pfam" id="PF02645">
    <property type="entry name" value="DegV"/>
    <property type="match status" value="1"/>
</dbReference>
<dbReference type="InterPro" id="IPR050270">
    <property type="entry name" value="DegV_domain_contain"/>
</dbReference>
<evidence type="ECO:0008006" key="4">
    <source>
        <dbReference type="Google" id="ProtNLM"/>
    </source>
</evidence>
<organism evidence="2 3">
    <name type="scientific">Mycobacterium mantenii</name>
    <dbReference type="NCBI Taxonomy" id="560555"/>
    <lineage>
        <taxon>Bacteria</taxon>
        <taxon>Bacillati</taxon>
        <taxon>Actinomycetota</taxon>
        <taxon>Actinomycetes</taxon>
        <taxon>Mycobacteriales</taxon>
        <taxon>Mycobacteriaceae</taxon>
        <taxon>Mycobacterium</taxon>
        <taxon>Mycobacterium avium complex (MAC)</taxon>
    </lineage>
</organism>
<dbReference type="InterPro" id="IPR043168">
    <property type="entry name" value="DegV_C"/>
</dbReference>
<dbReference type="PANTHER" id="PTHR33434:SF2">
    <property type="entry name" value="FATTY ACID-BINDING PROTEIN TM_1468"/>
    <property type="match status" value="1"/>
</dbReference>
<protein>
    <recommendedName>
        <fullName evidence="4">Fatty acid-binding protein DegV</fullName>
    </recommendedName>
</protein>
<dbReference type="PROSITE" id="PS51482">
    <property type="entry name" value="DEGV"/>
    <property type="match status" value="1"/>
</dbReference>
<name>A0A1A2T2W7_MYCNT</name>
<accession>A0A1A2T2W7</accession>
<evidence type="ECO:0000313" key="3">
    <source>
        <dbReference type="Proteomes" id="UP000092389"/>
    </source>
</evidence>
<dbReference type="Proteomes" id="UP000092389">
    <property type="component" value="Unassembled WGS sequence"/>
</dbReference>
<keyword evidence="1" id="KW-0446">Lipid-binding</keyword>
<sequence>MPEVAVVTDSTAYLPAALIDSLGITVVALYYDISGDASPGGGHDVPGRGLRESEFDGDLGRFFAELDASKTVATTSPPTVEDFVEVFDRLLQRHSAVVSVLISSGISRTCSIARQAAARLESEGRGGARVEVIDSAGTAGHQGVQALAAARAAAAGEDSLGVIAAMRRARQEVRQWFVLDTLEYVRRSGRIGGAAAWLGSALDLKPILLIESEFKAVERVRTRRRAVERLVELMRERRAVGADRWFVQHAYAHEDAQRLAERLAKVFGSEPEFVSEVGPVVATHTGPGALAAGSLPTTALEGAYG</sequence>
<proteinExistence type="predicted"/>
<reference evidence="2 3" key="1">
    <citation type="submission" date="2016-06" db="EMBL/GenBank/DDBJ databases">
        <authorList>
            <person name="Kjaerup R.B."/>
            <person name="Dalgaard T.S."/>
            <person name="Juul-Madsen H.R."/>
        </authorList>
    </citation>
    <scope>NUCLEOTIDE SEQUENCE [LARGE SCALE GENOMIC DNA]</scope>
    <source>
        <strain evidence="2 3">E152</strain>
    </source>
</reference>
<comment type="caution">
    <text evidence="2">The sequence shown here is derived from an EMBL/GenBank/DDBJ whole genome shotgun (WGS) entry which is preliminary data.</text>
</comment>
<dbReference type="OrthoDB" id="9760324at2"/>
<gene>
    <name evidence="2" type="ORF">A5683_03095</name>
</gene>
<dbReference type="InterPro" id="IPR003797">
    <property type="entry name" value="DegV"/>
</dbReference>
<dbReference type="NCBIfam" id="TIGR00762">
    <property type="entry name" value="DegV"/>
    <property type="match status" value="1"/>
</dbReference>
<dbReference type="GO" id="GO:0008289">
    <property type="term" value="F:lipid binding"/>
    <property type="evidence" value="ECO:0007669"/>
    <property type="project" value="UniProtKB-KW"/>
</dbReference>
<dbReference type="Gene3D" id="3.40.50.10170">
    <property type="match status" value="1"/>
</dbReference>
<dbReference type="SUPFAM" id="SSF82549">
    <property type="entry name" value="DAK1/DegV-like"/>
    <property type="match status" value="1"/>
</dbReference>
<dbReference type="Gene3D" id="3.30.1180.10">
    <property type="match status" value="1"/>
</dbReference>
<dbReference type="AlphaFoldDB" id="A0A1A2T2W7"/>
<dbReference type="EMBL" id="LZJU01000146">
    <property type="protein sequence ID" value="OBH70769.1"/>
    <property type="molecule type" value="Genomic_DNA"/>
</dbReference>
<evidence type="ECO:0000256" key="1">
    <source>
        <dbReference type="ARBA" id="ARBA00023121"/>
    </source>
</evidence>
<evidence type="ECO:0000313" key="2">
    <source>
        <dbReference type="EMBL" id="OBH70769.1"/>
    </source>
</evidence>
<dbReference type="PANTHER" id="PTHR33434">
    <property type="entry name" value="DEGV DOMAIN-CONTAINING PROTEIN DR_1986-RELATED"/>
    <property type="match status" value="1"/>
</dbReference>